<dbReference type="RefSeq" id="WP_201683189.1">
    <property type="nucleotide sequence ID" value="NZ_JAEQNA010000001.1"/>
</dbReference>
<organism evidence="2 3">
    <name type="scientific">Ramlibacter aurantiacus</name>
    <dbReference type="NCBI Taxonomy" id="2801330"/>
    <lineage>
        <taxon>Bacteria</taxon>
        <taxon>Pseudomonadati</taxon>
        <taxon>Pseudomonadota</taxon>
        <taxon>Betaproteobacteria</taxon>
        <taxon>Burkholderiales</taxon>
        <taxon>Comamonadaceae</taxon>
        <taxon>Ramlibacter</taxon>
    </lineage>
</organism>
<keyword evidence="3" id="KW-1185">Reference proteome</keyword>
<gene>
    <name evidence="2" type="ORF">JI739_07565</name>
</gene>
<evidence type="ECO:0000313" key="3">
    <source>
        <dbReference type="Proteomes" id="UP000613011"/>
    </source>
</evidence>
<dbReference type="EMBL" id="JAEQNA010000001">
    <property type="protein sequence ID" value="MBL0420203.1"/>
    <property type="molecule type" value="Genomic_DNA"/>
</dbReference>
<accession>A0A937D5R8</accession>
<feature type="region of interest" description="Disordered" evidence="1">
    <location>
        <begin position="384"/>
        <end position="443"/>
    </location>
</feature>
<dbReference type="AlphaFoldDB" id="A0A937D5R8"/>
<evidence type="ECO:0000313" key="2">
    <source>
        <dbReference type="EMBL" id="MBL0420203.1"/>
    </source>
</evidence>
<dbReference type="Proteomes" id="UP000613011">
    <property type="component" value="Unassembled WGS sequence"/>
</dbReference>
<sequence length="582" mass="62695">MIGGLSHRAATGRDPLLQPARASAAPTLEPADAGPAPGRATAACDRSSSSLLLASALGLGITSMAIGASRGDPLWTAGGLLASSLILTHLFLAARDSAARIELPRAATIPNRNVCAPRARLRGDEQAAFDRCERLVEELSREKDRAQGSRCGPFRAKAAVVERLLQELPYFDQSHGVDLECLPLVQRMSTLRLKYLFLYFVAHAAITSAADWSKQDAAVMREVRGHSLAIGGASLLAGAVTNLIQPSVTAAFVHLALHAGLAVAHQLYLYSVVAGRPALALEAGQRFEEMRSHLDFGSLLPRIAHLQDLRLQAFDQIHEQLLDGRMSWKSYEKAVSGLNVTTGYWLADHFRGMVGYTLVARHETRELTNARDRMQDLLAEKSWATRSADTARDRSARRPTHPVPAHGGFAHGGGGTRASAASAAYAPALPERESESEREARWQRHVQSEAVRSALRELRELSRLTRTSEAAGPRRVPTADAHTRARALAPEEAALLVRVDDAKTAGDLAEALVQAGFVHTNTVGSHAQFRLRGDDATRGAGVTLPVNKRRPAGEAARKTVRSALEDFFLHRGAPADRATPAS</sequence>
<protein>
    <submittedName>
        <fullName evidence="2">Type II toxin-antitoxin system HicA family toxin</fullName>
    </submittedName>
</protein>
<evidence type="ECO:0000256" key="1">
    <source>
        <dbReference type="SAM" id="MobiDB-lite"/>
    </source>
</evidence>
<reference evidence="2" key="1">
    <citation type="submission" date="2021-01" db="EMBL/GenBank/DDBJ databases">
        <title>Ramlibacter sp. strain AW1 16S ribosomal RNA gene Genome sequencing and assembly.</title>
        <authorList>
            <person name="Kang M."/>
        </authorList>
    </citation>
    <scope>NUCLEOTIDE SEQUENCE</scope>
    <source>
        <strain evidence="2">AW1</strain>
    </source>
</reference>
<feature type="compositionally biased region" description="Low complexity" evidence="1">
    <location>
        <begin position="417"/>
        <end position="428"/>
    </location>
</feature>
<feature type="compositionally biased region" description="Basic and acidic residues" evidence="1">
    <location>
        <begin position="430"/>
        <end position="442"/>
    </location>
</feature>
<name>A0A937D5R8_9BURK</name>
<comment type="caution">
    <text evidence="2">The sequence shown here is derived from an EMBL/GenBank/DDBJ whole genome shotgun (WGS) entry which is preliminary data.</text>
</comment>
<proteinExistence type="predicted"/>